<gene>
    <name evidence="2" type="ORF">CTAYLR_003472</name>
    <name evidence="3" type="ORF">CTAYLR_007054</name>
</gene>
<evidence type="ECO:0000256" key="1">
    <source>
        <dbReference type="SAM" id="MobiDB-lite"/>
    </source>
</evidence>
<reference evidence="3" key="1">
    <citation type="submission" date="2023-01" db="EMBL/GenBank/DDBJ databases">
        <title>Metagenome sequencing of chrysophaentin producing Chrysophaeum taylorii.</title>
        <authorList>
            <person name="Davison J."/>
            <person name="Bewley C."/>
        </authorList>
    </citation>
    <scope>NUCLEOTIDE SEQUENCE</scope>
    <source>
        <strain evidence="3">NIES-1699</strain>
    </source>
</reference>
<evidence type="ECO:0000313" key="3">
    <source>
        <dbReference type="EMBL" id="KAJ8611015.1"/>
    </source>
</evidence>
<dbReference type="Proteomes" id="UP001230188">
    <property type="component" value="Unassembled WGS sequence"/>
</dbReference>
<comment type="caution">
    <text evidence="3">The sequence shown here is derived from an EMBL/GenBank/DDBJ whole genome shotgun (WGS) entry which is preliminary data.</text>
</comment>
<name>A0AAD7ULG8_9STRA</name>
<feature type="region of interest" description="Disordered" evidence="1">
    <location>
        <begin position="154"/>
        <end position="174"/>
    </location>
</feature>
<organism evidence="3 4">
    <name type="scientific">Chrysophaeum taylorii</name>
    <dbReference type="NCBI Taxonomy" id="2483200"/>
    <lineage>
        <taxon>Eukaryota</taxon>
        <taxon>Sar</taxon>
        <taxon>Stramenopiles</taxon>
        <taxon>Ochrophyta</taxon>
        <taxon>Pelagophyceae</taxon>
        <taxon>Pelagomonadales</taxon>
        <taxon>Pelagomonadaceae</taxon>
        <taxon>Chrysophaeum</taxon>
    </lineage>
</organism>
<proteinExistence type="predicted"/>
<accession>A0AAD7ULG8</accession>
<dbReference type="AlphaFoldDB" id="A0AAD7ULG8"/>
<evidence type="ECO:0000313" key="2">
    <source>
        <dbReference type="EMBL" id="KAJ8600133.1"/>
    </source>
</evidence>
<protein>
    <submittedName>
        <fullName evidence="3">Uncharacterized protein</fullName>
    </submittedName>
</protein>
<dbReference type="EMBL" id="JAQMWT010000529">
    <property type="protein sequence ID" value="KAJ8600133.1"/>
    <property type="molecule type" value="Genomic_DNA"/>
</dbReference>
<sequence>MVLTPRKEQDLTSLVTGAYTFTVKNSTEVPIEFFARLEPKDSIFGSAKQKNIRETIPVGKTLDVSLDGEALCAVAVFVEENWKVCVSQTVDASRHEGLEMTEADLEQELAPQEHHAILTTLGLPLPVVIPTSATKPSEEEEETGCMCCRKKKISKETTTSTTTSSSAPPPKSVV</sequence>
<dbReference type="EMBL" id="JAQMWT010000084">
    <property type="protein sequence ID" value="KAJ8611015.1"/>
    <property type="molecule type" value="Genomic_DNA"/>
</dbReference>
<evidence type="ECO:0000313" key="4">
    <source>
        <dbReference type="Proteomes" id="UP001230188"/>
    </source>
</evidence>
<feature type="compositionally biased region" description="Low complexity" evidence="1">
    <location>
        <begin position="156"/>
        <end position="166"/>
    </location>
</feature>
<keyword evidence="4" id="KW-1185">Reference proteome</keyword>